<evidence type="ECO:0000313" key="8">
    <source>
        <dbReference type="EMBL" id="MBA0086702.1"/>
    </source>
</evidence>
<dbReference type="PRINTS" id="PR00125">
    <property type="entry name" value="ATPASEDELTA"/>
</dbReference>
<comment type="similarity">
    <text evidence="7">Belongs to the ATPase delta chain family.</text>
</comment>
<keyword evidence="9" id="KW-1185">Reference proteome</keyword>
<dbReference type="Proteomes" id="UP000567293">
    <property type="component" value="Unassembled WGS sequence"/>
</dbReference>
<dbReference type="PANTHER" id="PTHR11910">
    <property type="entry name" value="ATP SYNTHASE DELTA CHAIN"/>
    <property type="match status" value="1"/>
</dbReference>
<evidence type="ECO:0000256" key="3">
    <source>
        <dbReference type="ARBA" id="ARBA00022781"/>
    </source>
</evidence>
<sequence length="179" mass="20063">MSAITNRYACAFADVVLDKHLDWHQTGQDLALIAQLMESSRELRTIWQNPSVEGVQKRKVLDWIVARAGASQMVRNFIAVLIDRHRISALREVIRGVELELNKRAGLTEAEVTSARPLSYRAKRALEARMEELTGKRVLAHYTTDASLLGGAVVKAGSTVYDGSLRRQFEELKEQLSST</sequence>
<keyword evidence="6 7" id="KW-0066">ATP synthesis</keyword>
<keyword evidence="4 7" id="KW-0406">Ion transport</keyword>
<evidence type="ECO:0000256" key="5">
    <source>
        <dbReference type="ARBA" id="ARBA00023136"/>
    </source>
</evidence>
<dbReference type="GO" id="GO:0046933">
    <property type="term" value="F:proton-transporting ATP synthase activity, rotational mechanism"/>
    <property type="evidence" value="ECO:0007669"/>
    <property type="project" value="UniProtKB-UniRule"/>
</dbReference>
<name>A0A7V8SYG8_9BACT</name>
<evidence type="ECO:0000256" key="2">
    <source>
        <dbReference type="ARBA" id="ARBA00022448"/>
    </source>
</evidence>
<keyword evidence="3 7" id="KW-0375">Hydrogen ion transport</keyword>
<dbReference type="Pfam" id="PF00213">
    <property type="entry name" value="OSCP"/>
    <property type="match status" value="1"/>
</dbReference>
<dbReference type="Gene3D" id="1.10.520.20">
    <property type="entry name" value="N-terminal domain of the delta subunit of the F1F0-ATP synthase"/>
    <property type="match status" value="1"/>
</dbReference>
<keyword evidence="7" id="KW-0139">CF(1)</keyword>
<proteinExistence type="inferred from homology"/>
<dbReference type="SUPFAM" id="SSF47928">
    <property type="entry name" value="N-terminal domain of the delta subunit of the F1F0-ATP synthase"/>
    <property type="match status" value="1"/>
</dbReference>
<protein>
    <recommendedName>
        <fullName evidence="7">ATP synthase subunit delta</fullName>
    </recommendedName>
    <alternativeName>
        <fullName evidence="7">ATP synthase F(1) sector subunit delta</fullName>
    </alternativeName>
    <alternativeName>
        <fullName evidence="7">F-type ATPase subunit delta</fullName>
        <shortName evidence="7">F-ATPase subunit delta</shortName>
    </alternativeName>
</protein>
<dbReference type="GO" id="GO:0045259">
    <property type="term" value="C:proton-transporting ATP synthase complex"/>
    <property type="evidence" value="ECO:0007669"/>
    <property type="project" value="UniProtKB-KW"/>
</dbReference>
<evidence type="ECO:0000256" key="7">
    <source>
        <dbReference type="HAMAP-Rule" id="MF_01416"/>
    </source>
</evidence>
<dbReference type="InterPro" id="IPR026015">
    <property type="entry name" value="ATP_synth_OSCP/delta_N_sf"/>
</dbReference>
<comment type="caution">
    <text evidence="8">The sequence shown here is derived from an EMBL/GenBank/DDBJ whole genome shotgun (WGS) entry which is preliminary data.</text>
</comment>
<evidence type="ECO:0000313" key="9">
    <source>
        <dbReference type="Proteomes" id="UP000567293"/>
    </source>
</evidence>
<comment type="function">
    <text evidence="7">This protein is part of the stalk that links CF(0) to CF(1). It either transmits conformational changes from CF(0) to CF(1) or is implicated in proton conduction.</text>
</comment>
<dbReference type="AlphaFoldDB" id="A0A7V8SYG8"/>
<accession>A0A7V8SYG8</accession>
<dbReference type="GO" id="GO:0005886">
    <property type="term" value="C:plasma membrane"/>
    <property type="evidence" value="ECO:0007669"/>
    <property type="project" value="UniProtKB-SubCell"/>
</dbReference>
<reference evidence="8" key="1">
    <citation type="submission" date="2020-06" db="EMBL/GenBank/DDBJ databases">
        <title>Legume-microbial interactions unlock mineral nutrients during tropical forest succession.</title>
        <authorList>
            <person name="Epihov D.Z."/>
        </authorList>
    </citation>
    <scope>NUCLEOTIDE SEQUENCE [LARGE SCALE GENOMIC DNA]</scope>
    <source>
        <strain evidence="8">Pan2503</strain>
    </source>
</reference>
<dbReference type="NCBIfam" id="TIGR01145">
    <property type="entry name" value="ATP_synt_delta"/>
    <property type="match status" value="1"/>
</dbReference>
<organism evidence="8 9">
    <name type="scientific">Candidatus Acidiferrum panamense</name>
    <dbReference type="NCBI Taxonomy" id="2741543"/>
    <lineage>
        <taxon>Bacteria</taxon>
        <taxon>Pseudomonadati</taxon>
        <taxon>Acidobacteriota</taxon>
        <taxon>Terriglobia</taxon>
        <taxon>Candidatus Acidiferrales</taxon>
        <taxon>Candidatus Acidiferrum</taxon>
    </lineage>
</organism>
<keyword evidence="2 7" id="KW-0813">Transport</keyword>
<dbReference type="InterPro" id="IPR000711">
    <property type="entry name" value="ATPase_OSCP/dsu"/>
</dbReference>
<comment type="subcellular location">
    <subcellularLocation>
        <location evidence="7">Cell membrane</location>
        <topology evidence="7">Peripheral membrane protein</topology>
    </subcellularLocation>
    <subcellularLocation>
        <location evidence="1">Membrane</location>
    </subcellularLocation>
</comment>
<dbReference type="EMBL" id="JACDQQ010001638">
    <property type="protein sequence ID" value="MBA0086702.1"/>
    <property type="molecule type" value="Genomic_DNA"/>
</dbReference>
<keyword evidence="5 7" id="KW-0472">Membrane</keyword>
<evidence type="ECO:0000256" key="4">
    <source>
        <dbReference type="ARBA" id="ARBA00023065"/>
    </source>
</evidence>
<evidence type="ECO:0000256" key="6">
    <source>
        <dbReference type="ARBA" id="ARBA00023310"/>
    </source>
</evidence>
<evidence type="ECO:0000256" key="1">
    <source>
        <dbReference type="ARBA" id="ARBA00004370"/>
    </source>
</evidence>
<dbReference type="HAMAP" id="MF_01416">
    <property type="entry name" value="ATP_synth_delta_bact"/>
    <property type="match status" value="1"/>
</dbReference>
<keyword evidence="7" id="KW-1003">Cell membrane</keyword>
<gene>
    <name evidence="7 8" type="primary">atpH</name>
    <name evidence="8" type="ORF">HRJ53_17105</name>
</gene>
<comment type="function">
    <text evidence="7">F(1)F(0) ATP synthase produces ATP from ADP in the presence of a proton or sodium gradient. F-type ATPases consist of two structural domains, F(1) containing the extramembraneous catalytic core and F(0) containing the membrane proton channel, linked together by a central stalk and a peripheral stalk. During catalysis, ATP synthesis in the catalytic domain of F(1) is coupled via a rotary mechanism of the central stalk subunits to proton translocation.</text>
</comment>